<protein>
    <submittedName>
        <fullName evidence="2">Uncharacterized protein</fullName>
    </submittedName>
</protein>
<dbReference type="EMBL" id="CP086716">
    <property type="protein sequence ID" value="WOO81562.1"/>
    <property type="molecule type" value="Genomic_DNA"/>
</dbReference>
<evidence type="ECO:0000313" key="3">
    <source>
        <dbReference type="Proteomes" id="UP000827549"/>
    </source>
</evidence>
<dbReference type="RefSeq" id="XP_062627594.1">
    <property type="nucleotide sequence ID" value="XM_062771610.1"/>
</dbReference>
<keyword evidence="3" id="KW-1185">Reference proteome</keyword>
<dbReference type="AlphaFoldDB" id="A0AAF0Y7Y6"/>
<evidence type="ECO:0000313" key="2">
    <source>
        <dbReference type="EMBL" id="WOO81562.1"/>
    </source>
</evidence>
<accession>A0AAF0Y7Y6</accession>
<dbReference type="GeneID" id="87808315"/>
<proteinExistence type="predicted"/>
<reference evidence="2" key="1">
    <citation type="submission" date="2023-10" db="EMBL/GenBank/DDBJ databases">
        <authorList>
            <person name="Noh H."/>
        </authorList>
    </citation>
    <scope>NUCLEOTIDE SEQUENCE</scope>
    <source>
        <strain evidence="2">DUCC4014</strain>
    </source>
</reference>
<name>A0AAF0Y7Y6_9TREE</name>
<feature type="region of interest" description="Disordered" evidence="1">
    <location>
        <begin position="279"/>
        <end position="305"/>
    </location>
</feature>
<evidence type="ECO:0000256" key="1">
    <source>
        <dbReference type="SAM" id="MobiDB-lite"/>
    </source>
</evidence>
<sequence length="305" mass="33409">MAEKPHLPHGTRTLFRRRVDPPVPMNTLYGDRRPGTYPQSAGIPAPFVARWNERFNPELDPDPHIYVAADVWETHFTPGTRFSGYLVDAALVHPALLPCFSPRLPFLRPANFLSGAFGAGVLDLLGQASAAREALNVLLSSDAVTARYVKKFRNDLPPYLFEGQLKCDSCIELGKTYNCPCIFVNLGRMTDPRTHPGVTGYALKCFSCAELKRRCIFSLRCVFSYGEVVLRGVELHARVVSHTDTPDLKLGDMVWWPGQRPGIEVYGLGGEGGAEAVDAAECDEAPAEEKSEEGPHNGSHAGTTG</sequence>
<gene>
    <name evidence="2" type="ORF">LOC62_03G005084</name>
</gene>
<organism evidence="2 3">
    <name type="scientific">Vanrija pseudolonga</name>
    <dbReference type="NCBI Taxonomy" id="143232"/>
    <lineage>
        <taxon>Eukaryota</taxon>
        <taxon>Fungi</taxon>
        <taxon>Dikarya</taxon>
        <taxon>Basidiomycota</taxon>
        <taxon>Agaricomycotina</taxon>
        <taxon>Tremellomycetes</taxon>
        <taxon>Trichosporonales</taxon>
        <taxon>Trichosporonaceae</taxon>
        <taxon>Vanrija</taxon>
    </lineage>
</organism>
<dbReference type="Proteomes" id="UP000827549">
    <property type="component" value="Chromosome 3"/>
</dbReference>